<name>A0A8U0I331_9EURY</name>
<evidence type="ECO:0000313" key="2">
    <source>
        <dbReference type="Proteomes" id="UP000830729"/>
    </source>
</evidence>
<gene>
    <name evidence="1" type="ORF">M0R89_21745</name>
</gene>
<geneLocation type="plasmid" evidence="1 2">
    <name>unnamed3</name>
</geneLocation>
<dbReference type="GeneID" id="73047499"/>
<evidence type="ECO:0000313" key="1">
    <source>
        <dbReference type="EMBL" id="UPV77044.1"/>
    </source>
</evidence>
<keyword evidence="1" id="KW-0614">Plasmid</keyword>
<reference evidence="1 2" key="1">
    <citation type="submission" date="2022-04" db="EMBL/GenBank/DDBJ databases">
        <title>Diverse halophilic archaea isolated from saline environments.</title>
        <authorList>
            <person name="Cui H.-L."/>
        </authorList>
    </citation>
    <scope>NUCLEOTIDE SEQUENCE [LARGE SCALE GENOMIC DNA]</scope>
    <source>
        <strain evidence="1 2">XZYJT49</strain>
        <plasmid evidence="1 2">unnamed3</plasmid>
    </source>
</reference>
<dbReference type="Proteomes" id="UP000830729">
    <property type="component" value="Plasmid unnamed3"/>
</dbReference>
<sequence>MKNSYDNGINADGGVLETQAFLRTNVIRTAIYQDTNTDRQLEEGIDAPCLVDDEVVQASPTRVNFSHFD</sequence>
<dbReference type="AlphaFoldDB" id="A0A8U0I331"/>
<protein>
    <submittedName>
        <fullName evidence="1">Uncharacterized protein</fullName>
    </submittedName>
</protein>
<keyword evidence="2" id="KW-1185">Reference proteome</keyword>
<accession>A0A8U0I331</accession>
<dbReference type="KEGG" id="halx:M0R89_21745"/>
<dbReference type="EMBL" id="CP096662">
    <property type="protein sequence ID" value="UPV77044.1"/>
    <property type="molecule type" value="Genomic_DNA"/>
</dbReference>
<dbReference type="RefSeq" id="WP_248653070.1">
    <property type="nucleotide sequence ID" value="NZ_CP096662.1"/>
</dbReference>
<proteinExistence type="predicted"/>
<organism evidence="1 2">
    <name type="scientific">Halorussus limi</name>
    <dbReference type="NCBI Taxonomy" id="2938695"/>
    <lineage>
        <taxon>Archaea</taxon>
        <taxon>Methanobacteriati</taxon>
        <taxon>Methanobacteriota</taxon>
        <taxon>Stenosarchaea group</taxon>
        <taxon>Halobacteria</taxon>
        <taxon>Halobacteriales</taxon>
        <taxon>Haladaptataceae</taxon>
        <taxon>Halorussus</taxon>
    </lineage>
</organism>